<dbReference type="AlphaFoldDB" id="B4L9E7"/>
<protein>
    <recommendedName>
        <fullName evidence="3">Death domain-containing protein</fullName>
    </recommendedName>
</protein>
<dbReference type="KEGG" id="dmo:Dmoj_GI16568"/>
<sequence length="203" mass="24168">MNTDRIARELKKIPLVLQKDALHWNKIILEGVDYIQSYANICAKIFKREFNVKKSNSLRKIGQIKRQTLRNIRQINKRRKELKESVRLLNIIQSRTQVMYERVRYWSNDELLQEYDLESSLAAGNMLELLRFLTERYNLEWEALEMVIRHLKNVASIDEAKMLVQIWLNSTHAEGQEFLSMLAELFQPTEQHQDASQQDAEYD</sequence>
<reference evidence="1 2" key="1">
    <citation type="journal article" date="2007" name="Nature">
        <title>Evolution of genes and genomes on the Drosophila phylogeny.</title>
        <authorList>
            <consortium name="Drosophila 12 Genomes Consortium"/>
            <person name="Clark A.G."/>
            <person name="Eisen M.B."/>
            <person name="Smith D.R."/>
            <person name="Bergman C.M."/>
            <person name="Oliver B."/>
            <person name="Markow T.A."/>
            <person name="Kaufman T.C."/>
            <person name="Kellis M."/>
            <person name="Gelbart W."/>
            <person name="Iyer V.N."/>
            <person name="Pollard D.A."/>
            <person name="Sackton T.B."/>
            <person name="Larracuente A.M."/>
            <person name="Singh N.D."/>
            <person name="Abad J.P."/>
            <person name="Abt D.N."/>
            <person name="Adryan B."/>
            <person name="Aguade M."/>
            <person name="Akashi H."/>
            <person name="Anderson W.W."/>
            <person name="Aquadro C.F."/>
            <person name="Ardell D.H."/>
            <person name="Arguello R."/>
            <person name="Artieri C.G."/>
            <person name="Barbash D.A."/>
            <person name="Barker D."/>
            <person name="Barsanti P."/>
            <person name="Batterham P."/>
            <person name="Batzoglou S."/>
            <person name="Begun D."/>
            <person name="Bhutkar A."/>
            <person name="Blanco E."/>
            <person name="Bosak S.A."/>
            <person name="Bradley R.K."/>
            <person name="Brand A.D."/>
            <person name="Brent M.R."/>
            <person name="Brooks A.N."/>
            <person name="Brown R.H."/>
            <person name="Butlin R.K."/>
            <person name="Caggese C."/>
            <person name="Calvi B.R."/>
            <person name="Bernardo de Carvalho A."/>
            <person name="Caspi A."/>
            <person name="Castrezana S."/>
            <person name="Celniker S.E."/>
            <person name="Chang J.L."/>
            <person name="Chapple C."/>
            <person name="Chatterji S."/>
            <person name="Chinwalla A."/>
            <person name="Civetta A."/>
            <person name="Clifton S.W."/>
            <person name="Comeron J.M."/>
            <person name="Costello J.C."/>
            <person name="Coyne J.A."/>
            <person name="Daub J."/>
            <person name="David R.G."/>
            <person name="Delcher A.L."/>
            <person name="Delehaunty K."/>
            <person name="Do C.B."/>
            <person name="Ebling H."/>
            <person name="Edwards K."/>
            <person name="Eickbush T."/>
            <person name="Evans J.D."/>
            <person name="Filipski A."/>
            <person name="Findeiss S."/>
            <person name="Freyhult E."/>
            <person name="Fulton L."/>
            <person name="Fulton R."/>
            <person name="Garcia A.C."/>
            <person name="Gardiner A."/>
            <person name="Garfield D.A."/>
            <person name="Garvin B.E."/>
            <person name="Gibson G."/>
            <person name="Gilbert D."/>
            <person name="Gnerre S."/>
            <person name="Godfrey J."/>
            <person name="Good R."/>
            <person name="Gotea V."/>
            <person name="Gravely B."/>
            <person name="Greenberg A.J."/>
            <person name="Griffiths-Jones S."/>
            <person name="Gross S."/>
            <person name="Guigo R."/>
            <person name="Gustafson E.A."/>
            <person name="Haerty W."/>
            <person name="Hahn M.W."/>
            <person name="Halligan D.L."/>
            <person name="Halpern A.L."/>
            <person name="Halter G.M."/>
            <person name="Han M.V."/>
            <person name="Heger A."/>
            <person name="Hillier L."/>
            <person name="Hinrichs A.S."/>
            <person name="Holmes I."/>
            <person name="Hoskins R.A."/>
            <person name="Hubisz M.J."/>
            <person name="Hultmark D."/>
            <person name="Huntley M.A."/>
            <person name="Jaffe D.B."/>
            <person name="Jagadeeshan S."/>
            <person name="Jeck W.R."/>
            <person name="Johnson J."/>
            <person name="Jones C.D."/>
            <person name="Jordan W.C."/>
            <person name="Karpen G.H."/>
            <person name="Kataoka E."/>
            <person name="Keightley P.D."/>
            <person name="Kheradpour P."/>
            <person name="Kirkness E.F."/>
            <person name="Koerich L.B."/>
            <person name="Kristiansen K."/>
            <person name="Kudrna D."/>
            <person name="Kulathinal R.J."/>
            <person name="Kumar S."/>
            <person name="Kwok R."/>
            <person name="Lander E."/>
            <person name="Langley C.H."/>
            <person name="Lapoint R."/>
            <person name="Lazzaro B.P."/>
            <person name="Lee S.J."/>
            <person name="Levesque L."/>
            <person name="Li R."/>
            <person name="Lin C.F."/>
            <person name="Lin M.F."/>
            <person name="Lindblad-Toh K."/>
            <person name="Llopart A."/>
            <person name="Long M."/>
            <person name="Low L."/>
            <person name="Lozovsky E."/>
            <person name="Lu J."/>
            <person name="Luo M."/>
            <person name="Machado C.A."/>
            <person name="Makalowski W."/>
            <person name="Marzo M."/>
            <person name="Matsuda M."/>
            <person name="Matzkin L."/>
            <person name="McAllister B."/>
            <person name="McBride C.S."/>
            <person name="McKernan B."/>
            <person name="McKernan K."/>
            <person name="Mendez-Lago M."/>
            <person name="Minx P."/>
            <person name="Mollenhauer M.U."/>
            <person name="Montooth K."/>
            <person name="Mount S.M."/>
            <person name="Mu X."/>
            <person name="Myers E."/>
            <person name="Negre B."/>
            <person name="Newfeld S."/>
            <person name="Nielsen R."/>
            <person name="Noor M.A."/>
            <person name="O'Grady P."/>
            <person name="Pachter L."/>
            <person name="Papaceit M."/>
            <person name="Parisi M.J."/>
            <person name="Parisi M."/>
            <person name="Parts L."/>
            <person name="Pedersen J.S."/>
            <person name="Pesole G."/>
            <person name="Phillippy A.M."/>
            <person name="Ponting C.P."/>
            <person name="Pop M."/>
            <person name="Porcelli D."/>
            <person name="Powell J.R."/>
            <person name="Prohaska S."/>
            <person name="Pruitt K."/>
            <person name="Puig M."/>
            <person name="Quesneville H."/>
            <person name="Ram K.R."/>
            <person name="Rand D."/>
            <person name="Rasmussen M.D."/>
            <person name="Reed L.K."/>
            <person name="Reenan R."/>
            <person name="Reily A."/>
            <person name="Remington K.A."/>
            <person name="Rieger T.T."/>
            <person name="Ritchie M.G."/>
            <person name="Robin C."/>
            <person name="Rogers Y.H."/>
            <person name="Rohde C."/>
            <person name="Rozas J."/>
            <person name="Rubenfield M.J."/>
            <person name="Ruiz A."/>
            <person name="Russo S."/>
            <person name="Salzberg S.L."/>
            <person name="Sanchez-Gracia A."/>
            <person name="Saranga D.J."/>
            <person name="Sato H."/>
            <person name="Schaeffer S.W."/>
            <person name="Schatz M.C."/>
            <person name="Schlenke T."/>
            <person name="Schwartz R."/>
            <person name="Segarra C."/>
            <person name="Singh R.S."/>
            <person name="Sirot L."/>
            <person name="Sirota M."/>
            <person name="Sisneros N.B."/>
            <person name="Smith C.D."/>
            <person name="Smith T.F."/>
            <person name="Spieth J."/>
            <person name="Stage D.E."/>
            <person name="Stark A."/>
            <person name="Stephan W."/>
            <person name="Strausberg R.L."/>
            <person name="Strempel S."/>
            <person name="Sturgill D."/>
            <person name="Sutton G."/>
            <person name="Sutton G.G."/>
            <person name="Tao W."/>
            <person name="Teichmann S."/>
            <person name="Tobari Y.N."/>
            <person name="Tomimura Y."/>
            <person name="Tsolas J.M."/>
            <person name="Valente V.L."/>
            <person name="Venter E."/>
            <person name="Venter J.C."/>
            <person name="Vicario S."/>
            <person name="Vieira F.G."/>
            <person name="Vilella A.J."/>
            <person name="Villasante A."/>
            <person name="Walenz B."/>
            <person name="Wang J."/>
            <person name="Wasserman M."/>
            <person name="Watts T."/>
            <person name="Wilson D."/>
            <person name="Wilson R.K."/>
            <person name="Wing R.A."/>
            <person name="Wolfner M.F."/>
            <person name="Wong A."/>
            <person name="Wong G.K."/>
            <person name="Wu C.I."/>
            <person name="Wu G."/>
            <person name="Yamamoto D."/>
            <person name="Yang H.P."/>
            <person name="Yang S.P."/>
            <person name="Yorke J.A."/>
            <person name="Yoshida K."/>
            <person name="Zdobnov E."/>
            <person name="Zhang P."/>
            <person name="Zhang Y."/>
            <person name="Zimin A.V."/>
            <person name="Baldwin J."/>
            <person name="Abdouelleil A."/>
            <person name="Abdulkadir J."/>
            <person name="Abebe A."/>
            <person name="Abera B."/>
            <person name="Abreu J."/>
            <person name="Acer S.C."/>
            <person name="Aftuck L."/>
            <person name="Alexander A."/>
            <person name="An P."/>
            <person name="Anderson E."/>
            <person name="Anderson S."/>
            <person name="Arachi H."/>
            <person name="Azer M."/>
            <person name="Bachantsang P."/>
            <person name="Barry A."/>
            <person name="Bayul T."/>
            <person name="Berlin A."/>
            <person name="Bessette D."/>
            <person name="Bloom T."/>
            <person name="Blye J."/>
            <person name="Boguslavskiy L."/>
            <person name="Bonnet C."/>
            <person name="Boukhgalter B."/>
            <person name="Bourzgui I."/>
            <person name="Brown A."/>
            <person name="Cahill P."/>
            <person name="Channer S."/>
            <person name="Cheshatsang Y."/>
            <person name="Chuda L."/>
            <person name="Citroen M."/>
            <person name="Collymore A."/>
            <person name="Cooke P."/>
            <person name="Costello M."/>
            <person name="D'Aco K."/>
            <person name="Daza R."/>
            <person name="De Haan G."/>
            <person name="DeGray S."/>
            <person name="DeMaso C."/>
            <person name="Dhargay N."/>
            <person name="Dooley K."/>
            <person name="Dooley E."/>
            <person name="Doricent M."/>
            <person name="Dorje P."/>
            <person name="Dorjee K."/>
            <person name="Dupes A."/>
            <person name="Elong R."/>
            <person name="Falk J."/>
            <person name="Farina A."/>
            <person name="Faro S."/>
            <person name="Ferguson D."/>
            <person name="Fisher S."/>
            <person name="Foley C.D."/>
            <person name="Franke A."/>
            <person name="Friedrich D."/>
            <person name="Gadbois L."/>
            <person name="Gearin G."/>
            <person name="Gearin C.R."/>
            <person name="Giannoukos G."/>
            <person name="Goode T."/>
            <person name="Graham J."/>
            <person name="Grandbois E."/>
            <person name="Grewal S."/>
            <person name="Gyaltsen K."/>
            <person name="Hafez N."/>
            <person name="Hagos B."/>
            <person name="Hall J."/>
            <person name="Henson C."/>
            <person name="Hollinger A."/>
            <person name="Honan T."/>
            <person name="Huard M.D."/>
            <person name="Hughes L."/>
            <person name="Hurhula B."/>
            <person name="Husby M.E."/>
            <person name="Kamat A."/>
            <person name="Kanga B."/>
            <person name="Kashin S."/>
            <person name="Khazanovich D."/>
            <person name="Kisner P."/>
            <person name="Lance K."/>
            <person name="Lara M."/>
            <person name="Lee W."/>
            <person name="Lennon N."/>
            <person name="Letendre F."/>
            <person name="LeVine R."/>
            <person name="Lipovsky A."/>
            <person name="Liu X."/>
            <person name="Liu J."/>
            <person name="Liu S."/>
            <person name="Lokyitsang T."/>
            <person name="Lokyitsang Y."/>
            <person name="Lubonja R."/>
            <person name="Lui A."/>
            <person name="MacDonald P."/>
            <person name="Magnisalis V."/>
            <person name="Maru K."/>
            <person name="Matthews C."/>
            <person name="McCusker W."/>
            <person name="McDonough S."/>
            <person name="Mehta T."/>
            <person name="Meldrim J."/>
            <person name="Meneus L."/>
            <person name="Mihai O."/>
            <person name="Mihalev A."/>
            <person name="Mihova T."/>
            <person name="Mittelman R."/>
            <person name="Mlenga V."/>
            <person name="Montmayeur A."/>
            <person name="Mulrain L."/>
            <person name="Navidi A."/>
            <person name="Naylor J."/>
            <person name="Negash T."/>
            <person name="Nguyen T."/>
            <person name="Nguyen N."/>
            <person name="Nicol R."/>
            <person name="Norbu C."/>
            <person name="Norbu N."/>
            <person name="Novod N."/>
            <person name="O'Neill B."/>
            <person name="Osman S."/>
            <person name="Markiewicz E."/>
            <person name="Oyono O.L."/>
            <person name="Patti C."/>
            <person name="Phunkhang P."/>
            <person name="Pierre F."/>
            <person name="Priest M."/>
            <person name="Raghuraman S."/>
            <person name="Rege F."/>
            <person name="Reyes R."/>
            <person name="Rise C."/>
            <person name="Rogov P."/>
            <person name="Ross K."/>
            <person name="Ryan E."/>
            <person name="Settipalli S."/>
            <person name="Shea T."/>
            <person name="Sherpa N."/>
            <person name="Shi L."/>
            <person name="Shih D."/>
            <person name="Sparrow T."/>
            <person name="Spaulding J."/>
            <person name="Stalker J."/>
            <person name="Stange-Thomann N."/>
            <person name="Stavropoulos S."/>
            <person name="Stone C."/>
            <person name="Strader C."/>
            <person name="Tesfaye S."/>
            <person name="Thomson T."/>
            <person name="Thoulutsang Y."/>
            <person name="Thoulutsang D."/>
            <person name="Topham K."/>
            <person name="Topping I."/>
            <person name="Tsamla T."/>
            <person name="Vassiliev H."/>
            <person name="Vo A."/>
            <person name="Wangchuk T."/>
            <person name="Wangdi T."/>
            <person name="Weiand M."/>
            <person name="Wilkinson J."/>
            <person name="Wilson A."/>
            <person name="Yadav S."/>
            <person name="Young G."/>
            <person name="Yu Q."/>
            <person name="Zembek L."/>
            <person name="Zhong D."/>
            <person name="Zimmer A."/>
            <person name="Zwirko Z."/>
            <person name="Jaffe D.B."/>
            <person name="Alvarez P."/>
            <person name="Brockman W."/>
            <person name="Butler J."/>
            <person name="Chin C."/>
            <person name="Gnerre S."/>
            <person name="Grabherr M."/>
            <person name="Kleber M."/>
            <person name="Mauceli E."/>
            <person name="MacCallum I."/>
        </authorList>
    </citation>
    <scope>NUCLEOTIDE SEQUENCE [LARGE SCALE GENOMIC DNA]</scope>
    <source>
        <strain evidence="2">Tucson 15081-1352.22</strain>
    </source>
</reference>
<dbReference type="EMBL" id="CH933816">
    <property type="protein sequence ID" value="EDW17322.1"/>
    <property type="molecule type" value="Genomic_DNA"/>
</dbReference>
<dbReference type="OrthoDB" id="7987047at2759"/>
<proteinExistence type="predicted"/>
<dbReference type="Proteomes" id="UP000009192">
    <property type="component" value="Unassembled WGS sequence"/>
</dbReference>
<evidence type="ECO:0000313" key="2">
    <source>
        <dbReference type="Proteomes" id="UP000009192"/>
    </source>
</evidence>
<accession>B4L9E7</accession>
<gene>
    <name evidence="1" type="primary">Dmoj\GI16568</name>
    <name evidence="1" type="ORF">Dmoj_GI16568</name>
</gene>
<dbReference type="PhylomeDB" id="B4L9E7"/>
<keyword evidence="2" id="KW-1185">Reference proteome</keyword>
<dbReference type="OMA" id="ANICAKI"/>
<evidence type="ECO:0000313" key="1">
    <source>
        <dbReference type="EMBL" id="EDW17322.1"/>
    </source>
</evidence>
<organism evidence="1 2">
    <name type="scientific">Drosophila mojavensis</name>
    <name type="common">Fruit fly</name>
    <dbReference type="NCBI Taxonomy" id="7230"/>
    <lineage>
        <taxon>Eukaryota</taxon>
        <taxon>Metazoa</taxon>
        <taxon>Ecdysozoa</taxon>
        <taxon>Arthropoda</taxon>
        <taxon>Hexapoda</taxon>
        <taxon>Insecta</taxon>
        <taxon>Pterygota</taxon>
        <taxon>Neoptera</taxon>
        <taxon>Endopterygota</taxon>
        <taxon>Diptera</taxon>
        <taxon>Brachycera</taxon>
        <taxon>Muscomorpha</taxon>
        <taxon>Ephydroidea</taxon>
        <taxon>Drosophilidae</taxon>
        <taxon>Drosophila</taxon>
    </lineage>
</organism>
<dbReference type="InParanoid" id="B4L9E7"/>
<dbReference type="HOGENOM" id="CLU_120650_0_0_1"/>
<evidence type="ECO:0008006" key="3">
    <source>
        <dbReference type="Google" id="ProtNLM"/>
    </source>
</evidence>
<name>B4L9E7_DROMO</name>